<keyword evidence="4" id="KW-1185">Reference proteome</keyword>
<dbReference type="Pfam" id="PF02142">
    <property type="entry name" value="MGS"/>
    <property type="match status" value="1"/>
</dbReference>
<dbReference type="SMART" id="SM00851">
    <property type="entry name" value="MGS"/>
    <property type="match status" value="1"/>
</dbReference>
<dbReference type="EMBL" id="JBHSNO010000016">
    <property type="protein sequence ID" value="MFC5591758.1"/>
    <property type="molecule type" value="Genomic_DNA"/>
</dbReference>
<dbReference type="NCBIfam" id="TIGR00160">
    <property type="entry name" value="MGSA"/>
    <property type="match status" value="1"/>
</dbReference>
<dbReference type="GO" id="GO:0008929">
    <property type="term" value="F:methylglyoxal synthase activity"/>
    <property type="evidence" value="ECO:0007669"/>
    <property type="project" value="UniProtKB-EC"/>
</dbReference>
<sequence length="144" mass="16137">MDCEIEGVFNLKIALIAHDQKKNEMVNFTIAYEKIFSQQTLYATGTTGSRIMEETNLSIERLMSGPLGGDQQIGAMIATGELDLVIFFRDPLTAQPHEPDVSALLRLCDVYGIPLATNIATAELLIRSVEEGYFTWRDMVDKYK</sequence>
<dbReference type="PANTHER" id="PTHR30492">
    <property type="entry name" value="METHYLGLYOXAL SYNTHASE"/>
    <property type="match status" value="1"/>
</dbReference>
<dbReference type="PROSITE" id="PS51855">
    <property type="entry name" value="MGS"/>
    <property type="match status" value="1"/>
</dbReference>
<dbReference type="InterPro" id="IPR036914">
    <property type="entry name" value="MGS-like_dom_sf"/>
</dbReference>
<dbReference type="Gene3D" id="3.40.50.1380">
    <property type="entry name" value="Methylglyoxal synthase-like domain"/>
    <property type="match status" value="1"/>
</dbReference>
<evidence type="ECO:0000259" key="2">
    <source>
        <dbReference type="PROSITE" id="PS51855"/>
    </source>
</evidence>
<feature type="binding site" evidence="1">
    <location>
        <position position="18"/>
    </location>
    <ligand>
        <name>substrate</name>
    </ligand>
</feature>
<comment type="similarity">
    <text evidence="1">Belongs to the methylglyoxal synthase family.</text>
</comment>
<comment type="caution">
    <text evidence="3">The sequence shown here is derived from an EMBL/GenBank/DDBJ whole genome shotgun (WGS) entry which is preliminary data.</text>
</comment>
<comment type="function">
    <text evidence="1">Catalyzes the formation of methylglyoxal from dihydroxyacetone phosphate.</text>
</comment>
<dbReference type="NCBIfam" id="NF003559">
    <property type="entry name" value="PRK05234.1"/>
    <property type="match status" value="1"/>
</dbReference>
<proteinExistence type="inferred from homology"/>
<feature type="binding site" evidence="1">
    <location>
        <position position="97"/>
    </location>
    <ligand>
        <name>substrate</name>
    </ligand>
</feature>
<dbReference type="PANTHER" id="PTHR30492:SF0">
    <property type="entry name" value="METHYLGLYOXAL SYNTHASE"/>
    <property type="match status" value="1"/>
</dbReference>
<evidence type="ECO:0000313" key="3">
    <source>
        <dbReference type="EMBL" id="MFC5591758.1"/>
    </source>
</evidence>
<reference evidence="4" key="1">
    <citation type="journal article" date="2019" name="Int. J. Syst. Evol. Microbiol.">
        <title>The Global Catalogue of Microorganisms (GCM) 10K type strain sequencing project: providing services to taxonomists for standard genome sequencing and annotation.</title>
        <authorList>
            <consortium name="The Broad Institute Genomics Platform"/>
            <consortium name="The Broad Institute Genome Sequencing Center for Infectious Disease"/>
            <person name="Wu L."/>
            <person name="Ma J."/>
        </authorList>
    </citation>
    <scope>NUCLEOTIDE SEQUENCE [LARGE SCALE GENOMIC DNA]</scope>
    <source>
        <strain evidence="4">CGMCC 4.1434</strain>
    </source>
</reference>
<dbReference type="PIRSF" id="PIRSF006614">
    <property type="entry name" value="Methylglyox_syn"/>
    <property type="match status" value="1"/>
</dbReference>
<comment type="catalytic activity">
    <reaction evidence="1">
        <text>dihydroxyacetone phosphate = methylglyoxal + phosphate</text>
        <dbReference type="Rhea" id="RHEA:17937"/>
        <dbReference type="ChEBI" id="CHEBI:17158"/>
        <dbReference type="ChEBI" id="CHEBI:43474"/>
        <dbReference type="ChEBI" id="CHEBI:57642"/>
        <dbReference type="EC" id="4.2.3.3"/>
    </reaction>
</comment>
<dbReference type="Proteomes" id="UP001596109">
    <property type="component" value="Unassembled WGS sequence"/>
</dbReference>
<organism evidence="3 4">
    <name type="scientific">Sporosarcina soli</name>
    <dbReference type="NCBI Taxonomy" id="334736"/>
    <lineage>
        <taxon>Bacteria</taxon>
        <taxon>Bacillati</taxon>
        <taxon>Bacillota</taxon>
        <taxon>Bacilli</taxon>
        <taxon>Bacillales</taxon>
        <taxon>Caryophanaceae</taxon>
        <taxon>Sporosarcina</taxon>
    </lineage>
</organism>
<evidence type="ECO:0000313" key="4">
    <source>
        <dbReference type="Proteomes" id="UP001596109"/>
    </source>
</evidence>
<dbReference type="PROSITE" id="PS01335">
    <property type="entry name" value="METHYLGLYOXAL_SYNTH"/>
    <property type="match status" value="1"/>
</dbReference>
<feature type="binding site" evidence="1">
    <location>
        <begin position="44"/>
        <end position="47"/>
    </location>
    <ligand>
        <name>substrate</name>
    </ligand>
</feature>
<dbReference type="EC" id="4.2.3.3" evidence="1"/>
<dbReference type="InterPro" id="IPR018148">
    <property type="entry name" value="Methylglyoxal_synth_AS"/>
</dbReference>
<feature type="binding site" evidence="1">
    <location>
        <position position="22"/>
    </location>
    <ligand>
        <name>substrate</name>
    </ligand>
</feature>
<dbReference type="RefSeq" id="WP_381439952.1">
    <property type="nucleotide sequence ID" value="NZ_JBHSNO010000016.1"/>
</dbReference>
<name>A0ABW0TSC0_9BACL</name>
<dbReference type="InterPro" id="IPR004363">
    <property type="entry name" value="Methylgl_synth"/>
</dbReference>
<protein>
    <recommendedName>
        <fullName evidence="1">Methylglyoxal synthase</fullName>
        <shortName evidence="1">MGS</shortName>
        <ecNumber evidence="1">4.2.3.3</ecNumber>
    </recommendedName>
</protein>
<keyword evidence="1 3" id="KW-0456">Lyase</keyword>
<dbReference type="InterPro" id="IPR011607">
    <property type="entry name" value="MGS-like_dom"/>
</dbReference>
<feature type="active site" description="Proton donor/acceptor" evidence="1">
    <location>
        <position position="70"/>
    </location>
</feature>
<evidence type="ECO:0000256" key="1">
    <source>
        <dbReference type="HAMAP-Rule" id="MF_00549"/>
    </source>
</evidence>
<dbReference type="CDD" id="cd01422">
    <property type="entry name" value="MGS"/>
    <property type="match status" value="1"/>
</dbReference>
<feature type="binding site" evidence="1">
    <location>
        <begin position="64"/>
        <end position="65"/>
    </location>
    <ligand>
        <name>substrate</name>
    </ligand>
</feature>
<dbReference type="HAMAP" id="MF_00549">
    <property type="entry name" value="Methylglyoxal_synth"/>
    <property type="match status" value="1"/>
</dbReference>
<feature type="domain" description="MGS-like" evidence="2">
    <location>
        <begin position="1"/>
        <end position="144"/>
    </location>
</feature>
<accession>A0ABW0TSC0</accession>
<gene>
    <name evidence="1 3" type="primary">mgsA</name>
    <name evidence="3" type="ORF">ACFPRA_22995</name>
</gene>
<dbReference type="SUPFAM" id="SSF52335">
    <property type="entry name" value="Methylglyoxal synthase-like"/>
    <property type="match status" value="1"/>
</dbReference>